<evidence type="ECO:0000313" key="2">
    <source>
        <dbReference type="Proteomes" id="UP001141253"/>
    </source>
</evidence>
<reference evidence="1" key="2">
    <citation type="journal article" date="2023" name="Int. J. Mol. Sci.">
        <title>De Novo Assembly and Annotation of 11 Diverse Shrub Willow (Salix) Genomes Reveals Novel Gene Organization in Sex-Linked Regions.</title>
        <authorList>
            <person name="Hyden B."/>
            <person name="Feng K."/>
            <person name="Yates T.B."/>
            <person name="Jawdy S."/>
            <person name="Cereghino C."/>
            <person name="Smart L.B."/>
            <person name="Muchero W."/>
        </authorList>
    </citation>
    <scope>NUCLEOTIDE SEQUENCE</scope>
    <source>
        <tissue evidence="1">Shoot tip</tissue>
    </source>
</reference>
<proteinExistence type="predicted"/>
<sequence>MMLSNREKYATPESYYWVTTGDEHATSQKSLKESWNISYKPSE</sequence>
<keyword evidence="2" id="KW-1185">Reference proteome</keyword>
<protein>
    <submittedName>
        <fullName evidence="1">Uncharacterized protein</fullName>
    </submittedName>
</protein>
<dbReference type="EMBL" id="JAPFFI010000015">
    <property type="protein sequence ID" value="KAJ6361096.1"/>
    <property type="molecule type" value="Genomic_DNA"/>
</dbReference>
<reference evidence="1" key="1">
    <citation type="submission" date="2022-10" db="EMBL/GenBank/DDBJ databases">
        <authorList>
            <person name="Hyden B.L."/>
            <person name="Feng K."/>
            <person name="Yates T."/>
            <person name="Jawdy S."/>
            <person name="Smart L.B."/>
            <person name="Muchero W."/>
        </authorList>
    </citation>
    <scope>NUCLEOTIDE SEQUENCE</scope>
    <source>
        <tissue evidence="1">Shoot tip</tissue>
    </source>
</reference>
<evidence type="ECO:0000313" key="1">
    <source>
        <dbReference type="EMBL" id="KAJ6361096.1"/>
    </source>
</evidence>
<accession>A0ABQ9AW98</accession>
<comment type="caution">
    <text evidence="1">The sequence shown here is derived from an EMBL/GenBank/DDBJ whole genome shotgun (WGS) entry which is preliminary data.</text>
</comment>
<dbReference type="Proteomes" id="UP001141253">
    <property type="component" value="Chromosome 13"/>
</dbReference>
<gene>
    <name evidence="1" type="ORF">OIU77_005014</name>
</gene>
<organism evidence="1 2">
    <name type="scientific">Salix suchowensis</name>
    <dbReference type="NCBI Taxonomy" id="1278906"/>
    <lineage>
        <taxon>Eukaryota</taxon>
        <taxon>Viridiplantae</taxon>
        <taxon>Streptophyta</taxon>
        <taxon>Embryophyta</taxon>
        <taxon>Tracheophyta</taxon>
        <taxon>Spermatophyta</taxon>
        <taxon>Magnoliopsida</taxon>
        <taxon>eudicotyledons</taxon>
        <taxon>Gunneridae</taxon>
        <taxon>Pentapetalae</taxon>
        <taxon>rosids</taxon>
        <taxon>fabids</taxon>
        <taxon>Malpighiales</taxon>
        <taxon>Salicaceae</taxon>
        <taxon>Saliceae</taxon>
        <taxon>Salix</taxon>
    </lineage>
</organism>
<name>A0ABQ9AW98_9ROSI</name>